<evidence type="ECO:0000313" key="3">
    <source>
        <dbReference type="Proteomes" id="UP000315252"/>
    </source>
</evidence>
<proteinExistence type="predicted"/>
<feature type="transmembrane region" description="Helical" evidence="1">
    <location>
        <begin position="73"/>
        <end position="95"/>
    </location>
</feature>
<keyword evidence="1" id="KW-0472">Membrane</keyword>
<dbReference type="RefSeq" id="WP_142899557.1">
    <property type="nucleotide sequence ID" value="NZ_ML660065.1"/>
</dbReference>
<feature type="transmembrane region" description="Helical" evidence="1">
    <location>
        <begin position="116"/>
        <end position="139"/>
    </location>
</feature>
<feature type="transmembrane region" description="Helical" evidence="1">
    <location>
        <begin position="12"/>
        <end position="40"/>
    </location>
</feature>
<keyword evidence="1" id="KW-1133">Transmembrane helix</keyword>
<dbReference type="AlphaFoldDB" id="A0A545T207"/>
<feature type="transmembrane region" description="Helical" evidence="1">
    <location>
        <begin position="232"/>
        <end position="250"/>
    </location>
</feature>
<evidence type="ECO:0000256" key="1">
    <source>
        <dbReference type="SAM" id="Phobius"/>
    </source>
</evidence>
<evidence type="ECO:0000313" key="2">
    <source>
        <dbReference type="EMBL" id="TQV71264.1"/>
    </source>
</evidence>
<comment type="caution">
    <text evidence="2">The sequence shown here is derived from an EMBL/GenBank/DDBJ whole genome shotgun (WGS) entry which is preliminary data.</text>
</comment>
<sequence>MGIFRFGVSIFANLIMTVVGGFLLYFGSMSLVITALVFFVQDTEILDTEFTAREALATMNAGPMDLFADLTPWLIMFGQLLIGLPLVVFGIRGILKRLQAGVPDEDDGLPKTSLGRIGNTLVFLAGGLIGLKLMIFAMLDVADHLHVAASYVRAQAVVEKTWKSLGVEDEQRGAYYSVYRFRTPSGEVFKSKIRVPHHAGNHFVEGNRVWIKYLPSNPSVTAWEAGQSLSDFILPLLFYAVLVVGGFWGVKINLFGVSKAA</sequence>
<keyword evidence="3" id="KW-1185">Reference proteome</keyword>
<dbReference type="Proteomes" id="UP000315252">
    <property type="component" value="Unassembled WGS sequence"/>
</dbReference>
<name>A0A545T207_9PROT</name>
<accession>A0A545T207</accession>
<dbReference type="EMBL" id="VHSH01000014">
    <property type="protein sequence ID" value="TQV71264.1"/>
    <property type="molecule type" value="Genomic_DNA"/>
</dbReference>
<reference evidence="2 3" key="1">
    <citation type="submission" date="2019-06" db="EMBL/GenBank/DDBJ databases">
        <title>Whole genome sequence for Rhodospirillaceae sp. R148.</title>
        <authorList>
            <person name="Wang G."/>
        </authorList>
    </citation>
    <scope>NUCLEOTIDE SEQUENCE [LARGE SCALE GENOMIC DNA]</scope>
    <source>
        <strain evidence="2 3">R148</strain>
    </source>
</reference>
<organism evidence="2 3">
    <name type="scientific">Denitrobaculum tricleocarpae</name>
    <dbReference type="NCBI Taxonomy" id="2591009"/>
    <lineage>
        <taxon>Bacteria</taxon>
        <taxon>Pseudomonadati</taxon>
        <taxon>Pseudomonadota</taxon>
        <taxon>Alphaproteobacteria</taxon>
        <taxon>Rhodospirillales</taxon>
        <taxon>Rhodospirillaceae</taxon>
        <taxon>Denitrobaculum</taxon>
    </lineage>
</organism>
<gene>
    <name evidence="2" type="ORF">FKG95_26890</name>
</gene>
<protein>
    <submittedName>
        <fullName evidence="2">DUF3592 domain-containing protein</fullName>
    </submittedName>
</protein>
<keyword evidence="1" id="KW-0812">Transmembrane</keyword>